<dbReference type="InterPro" id="IPR035979">
    <property type="entry name" value="RBD_domain_sf"/>
</dbReference>
<name>A0AAV5RVE3_MAUHU</name>
<evidence type="ECO:0000313" key="15">
    <source>
        <dbReference type="EMBL" id="GMM55131.1"/>
    </source>
</evidence>
<dbReference type="Proteomes" id="UP001377567">
    <property type="component" value="Unassembled WGS sequence"/>
</dbReference>
<evidence type="ECO:0000256" key="2">
    <source>
        <dbReference type="ARBA" id="ARBA00010725"/>
    </source>
</evidence>
<evidence type="ECO:0000256" key="3">
    <source>
        <dbReference type="ARBA" id="ARBA00019878"/>
    </source>
</evidence>
<evidence type="ECO:0000259" key="13">
    <source>
        <dbReference type="PROSITE" id="PS50102"/>
    </source>
</evidence>
<comment type="subcellular location">
    <subcellularLocation>
        <location evidence="1 11">Nucleus</location>
    </subcellularLocation>
</comment>
<keyword evidence="8 11" id="KW-0508">mRNA splicing</keyword>
<dbReference type="PANTHER" id="PTHR18847:SF0">
    <property type="entry name" value="NUCLEAR CAP-BINDING PROTEIN SUBUNIT 2"/>
    <property type="match status" value="1"/>
</dbReference>
<feature type="compositionally biased region" description="Low complexity" evidence="12">
    <location>
        <begin position="238"/>
        <end position="252"/>
    </location>
</feature>
<dbReference type="InterPro" id="IPR012677">
    <property type="entry name" value="Nucleotide-bd_a/b_plait_sf"/>
</dbReference>
<dbReference type="InterPro" id="IPR027157">
    <property type="entry name" value="NCBP2"/>
</dbReference>
<feature type="domain" description="RRM" evidence="13">
    <location>
        <begin position="48"/>
        <end position="126"/>
    </location>
</feature>
<accession>A0AAV5RVE3</accession>
<keyword evidence="16" id="KW-1185">Reference proteome</keyword>
<dbReference type="GO" id="GO:0005846">
    <property type="term" value="C:nuclear cap binding complex"/>
    <property type="evidence" value="ECO:0007669"/>
    <property type="project" value="InterPro"/>
</dbReference>
<feature type="region of interest" description="Disordered" evidence="12">
    <location>
        <begin position="235"/>
        <end position="264"/>
    </location>
</feature>
<evidence type="ECO:0000256" key="12">
    <source>
        <dbReference type="SAM" id="MobiDB-lite"/>
    </source>
</evidence>
<evidence type="ECO:0000256" key="9">
    <source>
        <dbReference type="ARBA" id="ARBA00023242"/>
    </source>
</evidence>
<keyword evidence="7 10" id="KW-0694">RNA-binding</keyword>
<reference evidence="15" key="2">
    <citation type="submission" date="2023-06" db="EMBL/GenBank/DDBJ databases">
        <authorList>
            <person name="Mure A."/>
            <person name="Hattori Y."/>
        </authorList>
    </citation>
    <scope>NUCLEOTIDE SEQUENCE</scope>
    <source>
        <strain evidence="15">KH-74</strain>
    </source>
</reference>
<feature type="region of interest" description="Disordered" evidence="12">
    <location>
        <begin position="167"/>
        <end position="196"/>
    </location>
</feature>
<dbReference type="GO" id="GO:0000339">
    <property type="term" value="F:RNA cap binding"/>
    <property type="evidence" value="ECO:0007669"/>
    <property type="project" value="InterPro"/>
</dbReference>
<dbReference type="GO" id="GO:0045292">
    <property type="term" value="P:mRNA cis splicing, via spliceosome"/>
    <property type="evidence" value="ECO:0007669"/>
    <property type="project" value="InterPro"/>
</dbReference>
<keyword evidence="6" id="KW-0509">mRNA transport</keyword>
<dbReference type="GO" id="GO:0005634">
    <property type="term" value="C:nucleus"/>
    <property type="evidence" value="ECO:0007669"/>
    <property type="project" value="UniProtKB-SubCell"/>
</dbReference>
<dbReference type="GO" id="GO:0006401">
    <property type="term" value="P:RNA catabolic process"/>
    <property type="evidence" value="ECO:0007669"/>
    <property type="project" value="UniProtKB-ARBA"/>
</dbReference>
<proteinExistence type="inferred from homology"/>
<evidence type="ECO:0000256" key="7">
    <source>
        <dbReference type="ARBA" id="ARBA00022884"/>
    </source>
</evidence>
<feature type="compositionally biased region" description="Basic residues" evidence="12">
    <location>
        <begin position="178"/>
        <end position="188"/>
    </location>
</feature>
<evidence type="ECO:0000256" key="11">
    <source>
        <dbReference type="RuleBase" id="RU364036"/>
    </source>
</evidence>
<evidence type="ECO:0000313" key="16">
    <source>
        <dbReference type="Proteomes" id="UP001377567"/>
    </source>
</evidence>
<dbReference type="InterPro" id="IPR034148">
    <property type="entry name" value="NCBP2_RRM"/>
</dbReference>
<dbReference type="SMART" id="SM00360">
    <property type="entry name" value="RRM"/>
    <property type="match status" value="1"/>
</dbReference>
<sequence length="264" mass="29999">MSSQLAEFDELKWTHSVKRLDKPSSYLLRKARRNPHGLEDLRKSLVSSTIYVGNLSFYTSEEQIYELFSKCGMIKRIIMGLDRFKFTPCGFCFIIYNEPREALNAVKYLSDTKLDEKNISIDLDPGFEDGRQFGRGKSGGQVSDELKFEYDAARGGFAIPLAQRIAPRFGNGGGNGNGRRRGGRRQQHQQHDQQYDQQYDQYQPEQEDNYHSQFDNYVPEDAMGTFQSRYAGAETLDAVPAEAPASEAAAPAAREEEEDSYMPE</sequence>
<evidence type="ECO:0000256" key="4">
    <source>
        <dbReference type="ARBA" id="ARBA00022448"/>
    </source>
</evidence>
<comment type="caution">
    <text evidence="15">The sequence shown here is derived from an EMBL/GenBank/DDBJ whole genome shotgun (WGS) entry which is preliminary data.</text>
</comment>
<feature type="compositionally biased region" description="Acidic residues" evidence="12">
    <location>
        <begin position="255"/>
        <end position="264"/>
    </location>
</feature>
<dbReference type="EMBL" id="BTGD01000003">
    <property type="protein sequence ID" value="GMM54499.1"/>
    <property type="molecule type" value="Genomic_DNA"/>
</dbReference>
<evidence type="ECO:0000256" key="6">
    <source>
        <dbReference type="ARBA" id="ARBA00022816"/>
    </source>
</evidence>
<dbReference type="SUPFAM" id="SSF54928">
    <property type="entry name" value="RNA-binding domain, RBD"/>
    <property type="match status" value="1"/>
</dbReference>
<dbReference type="PROSITE" id="PS50102">
    <property type="entry name" value="RRM"/>
    <property type="match status" value="1"/>
</dbReference>
<evidence type="ECO:0000256" key="1">
    <source>
        <dbReference type="ARBA" id="ARBA00004123"/>
    </source>
</evidence>
<protein>
    <recommendedName>
        <fullName evidence="3 11">Nuclear cap-binding protein subunit 2</fullName>
    </recommendedName>
    <alternativeName>
        <fullName evidence="11">20 kDa nuclear cap-binding protein</fullName>
    </alternativeName>
</protein>
<organism evidence="15 16">
    <name type="scientific">Maudiozyma humilis</name>
    <name type="common">Sour dough yeast</name>
    <name type="synonym">Kazachstania humilis</name>
    <dbReference type="NCBI Taxonomy" id="51915"/>
    <lineage>
        <taxon>Eukaryota</taxon>
        <taxon>Fungi</taxon>
        <taxon>Dikarya</taxon>
        <taxon>Ascomycota</taxon>
        <taxon>Saccharomycotina</taxon>
        <taxon>Saccharomycetes</taxon>
        <taxon>Saccharomycetales</taxon>
        <taxon>Saccharomycetaceae</taxon>
        <taxon>Maudiozyma</taxon>
    </lineage>
</organism>
<keyword evidence="4" id="KW-0813">Transport</keyword>
<evidence type="ECO:0000256" key="5">
    <source>
        <dbReference type="ARBA" id="ARBA00022664"/>
    </source>
</evidence>
<keyword evidence="5 11" id="KW-0507">mRNA processing</keyword>
<dbReference type="AlphaFoldDB" id="A0AAV5RVE3"/>
<reference evidence="15 16" key="1">
    <citation type="journal article" date="2023" name="Elife">
        <title>Identification of key yeast species and microbe-microbe interactions impacting larval growth of Drosophila in the wild.</title>
        <authorList>
            <person name="Mure A."/>
            <person name="Sugiura Y."/>
            <person name="Maeda R."/>
            <person name="Honda K."/>
            <person name="Sakurai N."/>
            <person name="Takahashi Y."/>
            <person name="Watada M."/>
            <person name="Katoh T."/>
            <person name="Gotoh A."/>
            <person name="Gotoh Y."/>
            <person name="Taniguchi I."/>
            <person name="Nakamura K."/>
            <person name="Hayashi T."/>
            <person name="Katayama T."/>
            <person name="Uemura T."/>
            <person name="Hattori Y."/>
        </authorList>
    </citation>
    <scope>NUCLEOTIDE SEQUENCE [LARGE SCALE GENOMIC DNA]</scope>
    <source>
        <strain evidence="15 16">KH-74</strain>
    </source>
</reference>
<dbReference type="InterPro" id="IPR000504">
    <property type="entry name" value="RRM_dom"/>
</dbReference>
<dbReference type="EMBL" id="BTGD01000004">
    <property type="protein sequence ID" value="GMM55131.1"/>
    <property type="molecule type" value="Genomic_DNA"/>
</dbReference>
<evidence type="ECO:0000256" key="8">
    <source>
        <dbReference type="ARBA" id="ARBA00023187"/>
    </source>
</evidence>
<dbReference type="Pfam" id="PF00076">
    <property type="entry name" value="RRM_1"/>
    <property type="match status" value="1"/>
</dbReference>
<gene>
    <name evidence="14" type="ORF">DAKH74_011150</name>
    <name evidence="15" type="ORF">DAKH74_017470</name>
</gene>
<evidence type="ECO:0000313" key="14">
    <source>
        <dbReference type="EMBL" id="GMM54499.1"/>
    </source>
</evidence>
<dbReference type="PANTHER" id="PTHR18847">
    <property type="entry name" value="20 KD NUCLEAR CAP BINDING PROTEIN"/>
    <property type="match status" value="1"/>
</dbReference>
<keyword evidence="9 11" id="KW-0539">Nucleus</keyword>
<comment type="similarity">
    <text evidence="2 11">Belongs to the RRM NCBP2 family.</text>
</comment>
<dbReference type="Gene3D" id="3.30.70.330">
    <property type="match status" value="1"/>
</dbReference>
<dbReference type="GO" id="GO:0051028">
    <property type="term" value="P:mRNA transport"/>
    <property type="evidence" value="ECO:0007669"/>
    <property type="project" value="UniProtKB-KW"/>
</dbReference>
<evidence type="ECO:0000256" key="10">
    <source>
        <dbReference type="PROSITE-ProRule" id="PRU00176"/>
    </source>
</evidence>
<dbReference type="FunFam" id="3.30.70.330:FF:000538">
    <property type="entry name" value="Nuclear cap-binding protein subunit 2"/>
    <property type="match status" value="1"/>
</dbReference>
<dbReference type="CDD" id="cd12240">
    <property type="entry name" value="RRM_NCBP2"/>
    <property type="match status" value="1"/>
</dbReference>